<reference evidence="3" key="2">
    <citation type="submission" date="2025-09" db="UniProtKB">
        <authorList>
            <consortium name="Ensembl"/>
        </authorList>
    </citation>
    <scope>IDENTIFICATION</scope>
</reference>
<proteinExistence type="predicted"/>
<keyword evidence="4" id="KW-1185">Reference proteome</keyword>
<feature type="domain" description="IML1 N-terminal double psi beta-barrel" evidence="2">
    <location>
        <begin position="5"/>
        <end position="66"/>
    </location>
</feature>
<feature type="domain" description="Vacuolar membrane-associated protein Iml1 N-terminal" evidence="1">
    <location>
        <begin position="79"/>
        <end position="115"/>
    </location>
</feature>
<dbReference type="AlphaFoldDB" id="A0A8C3FFS5"/>
<sequence length="117" mass="13302">MRTNKVYKLVIHKKGFGGSDDELMMNPKVFLHIKLGDVVEIAHPNDEYSPLLLQVKSLKEDLQKGKTPDSCSDVTLDLVELTFKDQYIGRGDMWRLKKSLVSTCAYVTQKVEFAGIR</sequence>
<dbReference type="GO" id="GO:1990130">
    <property type="term" value="C:GATOR1 complex"/>
    <property type="evidence" value="ECO:0007669"/>
    <property type="project" value="TreeGrafter"/>
</dbReference>
<dbReference type="InterPro" id="IPR055213">
    <property type="entry name" value="IML1_double_psi_beta_barrel"/>
</dbReference>
<dbReference type="GO" id="GO:0005096">
    <property type="term" value="F:GTPase activator activity"/>
    <property type="evidence" value="ECO:0007669"/>
    <property type="project" value="InterPro"/>
</dbReference>
<dbReference type="Pfam" id="PF12257">
    <property type="entry name" value="IML1"/>
    <property type="match status" value="1"/>
</dbReference>
<dbReference type="PANTHER" id="PTHR13179:SF8">
    <property type="entry name" value="GATOR COMPLEX PROTEIN DEPDC5"/>
    <property type="match status" value="1"/>
</dbReference>
<evidence type="ECO:0000313" key="4">
    <source>
        <dbReference type="Proteomes" id="UP000694380"/>
    </source>
</evidence>
<dbReference type="OMA" id="IRYINEM"/>
<reference evidence="3" key="1">
    <citation type="submission" date="2025-08" db="UniProtKB">
        <authorList>
            <consortium name="Ensembl"/>
        </authorList>
    </citation>
    <scope>IDENTIFICATION</scope>
</reference>
<dbReference type="InterPro" id="IPR048255">
    <property type="entry name" value="IML1_N"/>
</dbReference>
<evidence type="ECO:0000259" key="2">
    <source>
        <dbReference type="Pfam" id="PF23013"/>
    </source>
</evidence>
<dbReference type="GO" id="GO:1904262">
    <property type="term" value="P:negative regulation of TORC1 signaling"/>
    <property type="evidence" value="ECO:0007669"/>
    <property type="project" value="TreeGrafter"/>
</dbReference>
<evidence type="ECO:0000313" key="3">
    <source>
        <dbReference type="Ensembl" id="ENSCPBP00000008113.1"/>
    </source>
</evidence>
<name>A0A8C3FFS5_CHRPI</name>
<dbReference type="GO" id="GO:0034198">
    <property type="term" value="P:cellular response to amino acid starvation"/>
    <property type="evidence" value="ECO:0007669"/>
    <property type="project" value="TreeGrafter"/>
</dbReference>
<dbReference type="GO" id="GO:0010508">
    <property type="term" value="P:positive regulation of autophagy"/>
    <property type="evidence" value="ECO:0007669"/>
    <property type="project" value="TreeGrafter"/>
</dbReference>
<dbReference type="Pfam" id="PF23013">
    <property type="entry name" value="IML1_N"/>
    <property type="match status" value="1"/>
</dbReference>
<organism evidence="3 4">
    <name type="scientific">Chrysemys picta bellii</name>
    <name type="common">Western painted turtle</name>
    <name type="synonym">Emys bellii</name>
    <dbReference type="NCBI Taxonomy" id="8478"/>
    <lineage>
        <taxon>Eukaryota</taxon>
        <taxon>Metazoa</taxon>
        <taxon>Chordata</taxon>
        <taxon>Craniata</taxon>
        <taxon>Vertebrata</taxon>
        <taxon>Euteleostomi</taxon>
        <taxon>Archelosauria</taxon>
        <taxon>Testudinata</taxon>
        <taxon>Testudines</taxon>
        <taxon>Cryptodira</taxon>
        <taxon>Durocryptodira</taxon>
        <taxon>Testudinoidea</taxon>
        <taxon>Emydidae</taxon>
        <taxon>Chrysemys</taxon>
    </lineage>
</organism>
<accession>A0A8C3FFS5</accession>
<dbReference type="PANTHER" id="PTHR13179">
    <property type="entry name" value="DEP DOMAIN CONTAINING PROTEIN 5"/>
    <property type="match status" value="1"/>
</dbReference>
<dbReference type="InterPro" id="IPR027244">
    <property type="entry name" value="IML1"/>
</dbReference>
<dbReference type="Ensembl" id="ENSCPBT00000009775.1">
    <property type="protein sequence ID" value="ENSCPBP00000008113.1"/>
    <property type="gene ID" value="ENSCPBG00000006368.1"/>
</dbReference>
<dbReference type="Proteomes" id="UP000694380">
    <property type="component" value="Unplaced"/>
</dbReference>
<evidence type="ECO:0000259" key="1">
    <source>
        <dbReference type="Pfam" id="PF12257"/>
    </source>
</evidence>
<dbReference type="GeneTree" id="ENSGT00390000016559"/>
<evidence type="ECO:0008006" key="5">
    <source>
        <dbReference type="Google" id="ProtNLM"/>
    </source>
</evidence>
<dbReference type="GO" id="GO:0005765">
    <property type="term" value="C:lysosomal membrane"/>
    <property type="evidence" value="ECO:0007669"/>
    <property type="project" value="TreeGrafter"/>
</dbReference>
<protein>
    <recommendedName>
        <fullName evidence="5">GATOR complex protein DEPDC5-like</fullName>
    </recommendedName>
</protein>